<evidence type="ECO:0000256" key="4">
    <source>
        <dbReference type="ARBA" id="ARBA00004514"/>
    </source>
</evidence>
<evidence type="ECO:0000256" key="2">
    <source>
        <dbReference type="ARBA" id="ARBA00004173"/>
    </source>
</evidence>
<evidence type="ECO:0000256" key="18">
    <source>
        <dbReference type="ARBA" id="ARBA00083956"/>
    </source>
</evidence>
<evidence type="ECO:0000256" key="13">
    <source>
        <dbReference type="ARBA" id="ARBA00052976"/>
    </source>
</evidence>
<dbReference type="Gene3D" id="3.10.129.10">
    <property type="entry name" value="Hotdog Thioesterase"/>
    <property type="match status" value="1"/>
</dbReference>
<comment type="similarity">
    <text evidence="5">Belongs to the thioesterase PaaI family.</text>
</comment>
<evidence type="ECO:0000256" key="6">
    <source>
        <dbReference type="ARBA" id="ARBA00022490"/>
    </source>
</evidence>
<comment type="catalytic activity">
    <reaction evidence="13">
        <text>a fatty acyl-CoA + H2O = a fatty acid + CoA + H(+)</text>
        <dbReference type="Rhea" id="RHEA:16781"/>
        <dbReference type="ChEBI" id="CHEBI:15377"/>
        <dbReference type="ChEBI" id="CHEBI:15378"/>
        <dbReference type="ChEBI" id="CHEBI:28868"/>
        <dbReference type="ChEBI" id="CHEBI:57287"/>
        <dbReference type="ChEBI" id="CHEBI:77636"/>
    </reaction>
    <physiologicalReaction direction="left-to-right" evidence="13">
        <dbReference type="Rhea" id="RHEA:16782"/>
    </physiologicalReaction>
</comment>
<keyword evidence="11" id="KW-0206">Cytoskeleton</keyword>
<reference evidence="20" key="1">
    <citation type="journal article" date="2020" name="J. Eukaryot. Microbiol.">
        <title>De novo Sequencing, Assembly and Annotation of the Transcriptome for the Free-Living Testate Amoeba Arcella intermedia.</title>
        <authorList>
            <person name="Ribeiro G.M."/>
            <person name="Porfirio-Sousa A.L."/>
            <person name="Maurer-Alcala X.X."/>
            <person name="Katz L.A."/>
            <person name="Lahr D.J.G."/>
        </authorList>
    </citation>
    <scope>NUCLEOTIDE SEQUENCE</scope>
</reference>
<dbReference type="GO" id="GO:0006629">
    <property type="term" value="P:lipid metabolic process"/>
    <property type="evidence" value="ECO:0007669"/>
    <property type="project" value="UniProtKB-KW"/>
</dbReference>
<evidence type="ECO:0000256" key="17">
    <source>
        <dbReference type="ARBA" id="ARBA00081533"/>
    </source>
</evidence>
<dbReference type="GO" id="GO:0047617">
    <property type="term" value="F:fatty acyl-CoA hydrolase activity"/>
    <property type="evidence" value="ECO:0007669"/>
    <property type="project" value="InterPro"/>
</dbReference>
<evidence type="ECO:0000256" key="11">
    <source>
        <dbReference type="ARBA" id="ARBA00023212"/>
    </source>
</evidence>
<evidence type="ECO:0000256" key="5">
    <source>
        <dbReference type="ARBA" id="ARBA00008324"/>
    </source>
</evidence>
<dbReference type="GO" id="GO:0005739">
    <property type="term" value="C:mitochondrion"/>
    <property type="evidence" value="ECO:0007669"/>
    <property type="project" value="UniProtKB-SubCell"/>
</dbReference>
<comment type="subcellular location">
    <subcellularLocation>
        <location evidence="3">Cytoplasm</location>
        <location evidence="3">Cytoskeleton</location>
        <location evidence="3">Spindle</location>
    </subcellularLocation>
    <subcellularLocation>
        <location evidence="4">Cytoplasm</location>
        <location evidence="4">Cytosol</location>
    </subcellularLocation>
    <subcellularLocation>
        <location evidence="2">Mitochondrion</location>
    </subcellularLocation>
    <subcellularLocation>
        <location evidence="1">Nucleus</location>
    </subcellularLocation>
</comment>
<evidence type="ECO:0000256" key="12">
    <source>
        <dbReference type="ARBA" id="ARBA00023242"/>
    </source>
</evidence>
<organism evidence="20">
    <name type="scientific">Arcella intermedia</name>
    <dbReference type="NCBI Taxonomy" id="1963864"/>
    <lineage>
        <taxon>Eukaryota</taxon>
        <taxon>Amoebozoa</taxon>
        <taxon>Tubulinea</taxon>
        <taxon>Elardia</taxon>
        <taxon>Arcellinida</taxon>
        <taxon>Sphaerothecina</taxon>
        <taxon>Arcellidae</taxon>
        <taxon>Arcella</taxon>
    </lineage>
</organism>
<dbReference type="InterPro" id="IPR006683">
    <property type="entry name" value="Thioestr_dom"/>
</dbReference>
<dbReference type="AlphaFoldDB" id="A0A6B2LTT1"/>
<evidence type="ECO:0000259" key="19">
    <source>
        <dbReference type="Pfam" id="PF03061"/>
    </source>
</evidence>
<dbReference type="Pfam" id="PF03061">
    <property type="entry name" value="4HBT"/>
    <property type="match status" value="1"/>
</dbReference>
<dbReference type="InterPro" id="IPR039298">
    <property type="entry name" value="ACOT13"/>
</dbReference>
<evidence type="ECO:0000256" key="9">
    <source>
        <dbReference type="ARBA" id="ARBA00023098"/>
    </source>
</evidence>
<evidence type="ECO:0000256" key="3">
    <source>
        <dbReference type="ARBA" id="ARBA00004186"/>
    </source>
</evidence>
<evidence type="ECO:0000256" key="14">
    <source>
        <dbReference type="ARBA" id="ARBA00058205"/>
    </source>
</evidence>
<keyword evidence="9" id="KW-0443">Lipid metabolism</keyword>
<feature type="domain" description="Thioesterase" evidence="19">
    <location>
        <begin position="16"/>
        <end position="91"/>
    </location>
</feature>
<evidence type="ECO:0000256" key="7">
    <source>
        <dbReference type="ARBA" id="ARBA00022801"/>
    </source>
</evidence>
<sequence>MVKCTLPITEKVSNAYGGLHGGATATLVDIVGTMAQLSVDHRKPGVSIDLNVSYTNKAPIGETVDIEGRVLKSGKSFVFTEVEIRRQSDAKLVAKGRHTKAF</sequence>
<comment type="function">
    <text evidence="14">Catalyzes the hydrolysis of acyl-CoAs into free fatty acids and coenzyme A (CoASH), regulating their respective intracellular levels. Has acyl-CoA thioesterase activity towards medium (C12) and long-chain (C18) fatty acyl-CoA substrates. Can also hydrolyze 3-hydroxyphenylacetyl-CoA and 3,4-dihydroxyphenylacetyl-CoA (in vitro). May play a role in controlling adaptive thermogenesis.</text>
</comment>
<dbReference type="NCBIfam" id="TIGR00369">
    <property type="entry name" value="unchar_dom_1"/>
    <property type="match status" value="1"/>
</dbReference>
<keyword evidence="7" id="KW-0378">Hydrolase</keyword>
<accession>A0A6B2LTT1</accession>
<dbReference type="EMBL" id="GIBP01011388">
    <property type="protein sequence ID" value="NDV40357.1"/>
    <property type="molecule type" value="Transcribed_RNA"/>
</dbReference>
<dbReference type="PANTHER" id="PTHR21660:SF1">
    <property type="entry name" value="ACYL-COENZYME A THIOESTERASE 13"/>
    <property type="match status" value="1"/>
</dbReference>
<dbReference type="GO" id="GO:0005634">
    <property type="term" value="C:nucleus"/>
    <property type="evidence" value="ECO:0007669"/>
    <property type="project" value="UniProtKB-SubCell"/>
</dbReference>
<dbReference type="FunFam" id="3.10.129.10:FF:000021">
    <property type="entry name" value="Acyl-coenzyme A thioesterase 13"/>
    <property type="match status" value="1"/>
</dbReference>
<evidence type="ECO:0000313" key="20">
    <source>
        <dbReference type="EMBL" id="NDV40357.1"/>
    </source>
</evidence>
<evidence type="ECO:0000256" key="1">
    <source>
        <dbReference type="ARBA" id="ARBA00004123"/>
    </source>
</evidence>
<keyword evidence="12" id="KW-0539">Nucleus</keyword>
<evidence type="ECO:0000256" key="16">
    <source>
        <dbReference type="ARBA" id="ARBA00067273"/>
    </source>
</evidence>
<name>A0A6B2LTT1_9EUKA</name>
<evidence type="ECO:0000256" key="15">
    <source>
        <dbReference type="ARBA" id="ARBA00064709"/>
    </source>
</evidence>
<keyword evidence="6" id="KW-0963">Cytoplasm</keyword>
<dbReference type="GO" id="GO:0005819">
    <property type="term" value="C:spindle"/>
    <property type="evidence" value="ECO:0007669"/>
    <property type="project" value="UniProtKB-SubCell"/>
</dbReference>
<proteinExistence type="inferred from homology"/>
<comment type="subunit">
    <text evidence="15">Homotetramer. Interacts with PCTP.</text>
</comment>
<dbReference type="InterPro" id="IPR003736">
    <property type="entry name" value="PAAI_dom"/>
</dbReference>
<dbReference type="GO" id="GO:0005829">
    <property type="term" value="C:cytosol"/>
    <property type="evidence" value="ECO:0007669"/>
    <property type="project" value="UniProtKB-SubCell"/>
</dbReference>
<dbReference type="InterPro" id="IPR029069">
    <property type="entry name" value="HotDog_dom_sf"/>
</dbReference>
<keyword evidence="8" id="KW-0007">Acetylation</keyword>
<dbReference type="SUPFAM" id="SSF54637">
    <property type="entry name" value="Thioesterase/thiol ester dehydrase-isomerase"/>
    <property type="match status" value="1"/>
</dbReference>
<evidence type="ECO:0000256" key="10">
    <source>
        <dbReference type="ARBA" id="ARBA00023128"/>
    </source>
</evidence>
<dbReference type="PANTHER" id="PTHR21660">
    <property type="entry name" value="THIOESTERASE SUPERFAMILY MEMBER-RELATED"/>
    <property type="match status" value="1"/>
</dbReference>
<protein>
    <recommendedName>
        <fullName evidence="16">Acyl-coenzyme A thioesterase 13</fullName>
    </recommendedName>
    <alternativeName>
        <fullName evidence="17">Hotdog-fold thioesterase superfamily member 2</fullName>
    </alternativeName>
    <alternativeName>
        <fullName evidence="18">Thioesterase superfamily member 2</fullName>
    </alternativeName>
</protein>
<evidence type="ECO:0000256" key="8">
    <source>
        <dbReference type="ARBA" id="ARBA00022990"/>
    </source>
</evidence>
<keyword evidence="10" id="KW-0496">Mitochondrion</keyword>
<dbReference type="CDD" id="cd03443">
    <property type="entry name" value="PaaI_thioesterase"/>
    <property type="match status" value="1"/>
</dbReference>